<accession>A0ABS0GBC1</accession>
<proteinExistence type="predicted"/>
<dbReference type="InterPro" id="IPR036770">
    <property type="entry name" value="Ankyrin_rpt-contain_sf"/>
</dbReference>
<organism evidence="1 2">
    <name type="scientific">Vibrio nitrifigilis</name>
    <dbReference type="NCBI Taxonomy" id="2789781"/>
    <lineage>
        <taxon>Bacteria</taxon>
        <taxon>Pseudomonadati</taxon>
        <taxon>Pseudomonadota</taxon>
        <taxon>Gammaproteobacteria</taxon>
        <taxon>Vibrionales</taxon>
        <taxon>Vibrionaceae</taxon>
        <taxon>Vibrio</taxon>
    </lineage>
</organism>
<protein>
    <recommendedName>
        <fullName evidence="3">Ankyrin repeat domain-containing protein</fullName>
    </recommendedName>
</protein>
<keyword evidence="2" id="KW-1185">Reference proteome</keyword>
<comment type="caution">
    <text evidence="1">The sequence shown here is derived from an EMBL/GenBank/DDBJ whole genome shotgun (WGS) entry which is preliminary data.</text>
</comment>
<gene>
    <name evidence="1" type="ORF">I1A42_03825</name>
</gene>
<dbReference type="RefSeq" id="WP_196122713.1">
    <property type="nucleotide sequence ID" value="NZ_JADPMR010000001.1"/>
</dbReference>
<dbReference type="Proteomes" id="UP000597206">
    <property type="component" value="Unassembled WGS sequence"/>
</dbReference>
<sequence length="236" mass="27364">MENLSLIIDVLKENLKRYGRNVFYFPINELSPFDEGVVEDFYLDNEVDYIDSDKGFVFIGSNIFGSGVCVSIKNNDFGHVYYYDNEYRASWDNEQFERFGNKNEKINNYIKNRSKLNNKSGFDDYYYIADSLSEFFQLCKIYEGDNSSTIDDESDESIYEAIENCDINYLGEFLKANPRWKSKFDFTLAEIASSTGKLDTLKYLLEQGASPGRCLKFARNNNKLDIVDYLTSIGIE</sequence>
<dbReference type="EMBL" id="JADPMR010000001">
    <property type="protein sequence ID" value="MBF8999696.1"/>
    <property type="molecule type" value="Genomic_DNA"/>
</dbReference>
<evidence type="ECO:0000313" key="2">
    <source>
        <dbReference type="Proteomes" id="UP000597206"/>
    </source>
</evidence>
<evidence type="ECO:0008006" key="3">
    <source>
        <dbReference type="Google" id="ProtNLM"/>
    </source>
</evidence>
<name>A0ABS0GBC1_9VIBR</name>
<evidence type="ECO:0000313" key="1">
    <source>
        <dbReference type="EMBL" id="MBF8999696.1"/>
    </source>
</evidence>
<dbReference type="Gene3D" id="1.25.40.20">
    <property type="entry name" value="Ankyrin repeat-containing domain"/>
    <property type="match status" value="1"/>
</dbReference>
<dbReference type="SUPFAM" id="SSF48403">
    <property type="entry name" value="Ankyrin repeat"/>
    <property type="match status" value="1"/>
</dbReference>
<reference evidence="1 2" key="1">
    <citation type="submission" date="2020-11" db="EMBL/GenBank/DDBJ databases">
        <title>Vibrio nitrifigilis sp. nov., a marine nitrogen-fixing bacterium isolated from the lagoon sediment of an islet inside an atoll.</title>
        <authorList>
            <person name="Wang L.-T."/>
            <person name="Shieh W.Y."/>
        </authorList>
    </citation>
    <scope>NUCLEOTIDE SEQUENCE [LARGE SCALE GENOMIC DNA]</scope>
    <source>
        <strain evidence="1 2">NFV-1</strain>
    </source>
</reference>